<dbReference type="AlphaFoldDB" id="A0A7M7JDE5"/>
<keyword evidence="4" id="KW-0187">Copper transport</keyword>
<keyword evidence="4" id="KW-0813">Transport</keyword>
<sequence>MLPLANCWPAVAAGVVEGTRPNDPLRPESTWNGWPSWQLQFDVQHLTNHFQQLSKGITLSSVVGMTCLCLGVAAFSALYEYIIASRQYHREVRQRTAESVYVRTRRCKLETCSNSAVEKQRTNLVLLSGRHQINVDKIWYRVRFHLLQTFLHLLQVVLGFLVLGIMLHYSGWIAVTVLLLSGVGHYLIGVLVFKRPLPNLPISLEHSRQWLDKLIREHQELTAKIS</sequence>
<proteinExistence type="inferred from homology"/>
<keyword evidence="4" id="KW-0406">Ion transport</keyword>
<keyword evidence="2 4" id="KW-1133">Transmembrane helix</keyword>
<dbReference type="KEGG" id="vde:111243451"/>
<keyword evidence="1 4" id="KW-0812">Transmembrane</keyword>
<dbReference type="GO" id="GO:0016020">
    <property type="term" value="C:membrane"/>
    <property type="evidence" value="ECO:0007669"/>
    <property type="project" value="UniProtKB-SubCell"/>
</dbReference>
<dbReference type="InterPro" id="IPR007274">
    <property type="entry name" value="Cop_transporter"/>
</dbReference>
<keyword evidence="4" id="KW-0186">Copper</keyword>
<dbReference type="PANTHER" id="PTHR12483">
    <property type="entry name" value="SOLUTE CARRIER FAMILY 31 COPPER TRANSPORTERS"/>
    <property type="match status" value="1"/>
</dbReference>
<dbReference type="RefSeq" id="XP_022644768.1">
    <property type="nucleotide sequence ID" value="XM_022789033.1"/>
</dbReference>
<reference evidence="5" key="1">
    <citation type="submission" date="2021-01" db="UniProtKB">
        <authorList>
            <consortium name="EnsemblMetazoa"/>
        </authorList>
    </citation>
    <scope>IDENTIFICATION</scope>
</reference>
<name>A0A7M7JDE5_VARDE</name>
<feature type="transmembrane region" description="Helical" evidence="4">
    <location>
        <begin position="62"/>
        <end position="83"/>
    </location>
</feature>
<comment type="similarity">
    <text evidence="4">Belongs to the copper transporter (Ctr) (TC 1.A.56) family. SLC31A subfamily.</text>
</comment>
<protein>
    <recommendedName>
        <fullName evidence="4">Copper transport protein</fullName>
    </recommendedName>
</protein>
<feature type="transmembrane region" description="Helical" evidence="4">
    <location>
        <begin position="146"/>
        <end position="166"/>
    </location>
</feature>
<evidence type="ECO:0000256" key="1">
    <source>
        <dbReference type="ARBA" id="ARBA00022692"/>
    </source>
</evidence>
<evidence type="ECO:0000313" key="5">
    <source>
        <dbReference type="EnsemblMetazoa" id="XP_022644768"/>
    </source>
</evidence>
<evidence type="ECO:0000256" key="4">
    <source>
        <dbReference type="RuleBase" id="RU367022"/>
    </source>
</evidence>
<evidence type="ECO:0000256" key="2">
    <source>
        <dbReference type="ARBA" id="ARBA00022989"/>
    </source>
</evidence>
<dbReference type="GeneID" id="111243451"/>
<evidence type="ECO:0000256" key="3">
    <source>
        <dbReference type="ARBA" id="ARBA00023136"/>
    </source>
</evidence>
<keyword evidence="3 4" id="KW-0472">Membrane</keyword>
<dbReference type="EnsemblMetazoa" id="XM_022789033">
    <property type="protein sequence ID" value="XP_022644768"/>
    <property type="gene ID" value="LOC111243451"/>
</dbReference>
<dbReference type="InParanoid" id="A0A7M7JDE5"/>
<dbReference type="Proteomes" id="UP000594260">
    <property type="component" value="Unplaced"/>
</dbReference>
<keyword evidence="6" id="KW-1185">Reference proteome</keyword>
<dbReference type="OrthoDB" id="73901at2759"/>
<dbReference type="RefSeq" id="XP_022644767.1">
    <property type="nucleotide sequence ID" value="XM_022789032.1"/>
</dbReference>
<dbReference type="EnsemblMetazoa" id="XM_022789032">
    <property type="protein sequence ID" value="XP_022644767"/>
    <property type="gene ID" value="LOC111243451"/>
</dbReference>
<accession>A0A7M7JDE5</accession>
<dbReference type="Pfam" id="PF04145">
    <property type="entry name" value="Ctr"/>
    <property type="match status" value="1"/>
</dbReference>
<comment type="subcellular location">
    <subcellularLocation>
        <location evidence="4">Membrane</location>
        <topology evidence="4">Multi-pass membrane protein</topology>
    </subcellularLocation>
</comment>
<evidence type="ECO:0000313" key="6">
    <source>
        <dbReference type="Proteomes" id="UP000594260"/>
    </source>
</evidence>
<feature type="transmembrane region" description="Helical" evidence="4">
    <location>
        <begin position="172"/>
        <end position="193"/>
    </location>
</feature>
<organism evidence="5 6">
    <name type="scientific">Varroa destructor</name>
    <name type="common">Honeybee mite</name>
    <dbReference type="NCBI Taxonomy" id="109461"/>
    <lineage>
        <taxon>Eukaryota</taxon>
        <taxon>Metazoa</taxon>
        <taxon>Ecdysozoa</taxon>
        <taxon>Arthropoda</taxon>
        <taxon>Chelicerata</taxon>
        <taxon>Arachnida</taxon>
        <taxon>Acari</taxon>
        <taxon>Parasitiformes</taxon>
        <taxon>Mesostigmata</taxon>
        <taxon>Gamasina</taxon>
        <taxon>Dermanyssoidea</taxon>
        <taxon>Varroidae</taxon>
        <taxon>Varroa</taxon>
    </lineage>
</organism>
<dbReference type="GO" id="GO:0005375">
    <property type="term" value="F:copper ion transmembrane transporter activity"/>
    <property type="evidence" value="ECO:0007669"/>
    <property type="project" value="UniProtKB-UniRule"/>
</dbReference>